<dbReference type="PANTHER" id="PTHR42933:SF3">
    <property type="entry name" value="TYPE I RESTRICTION ENZYME MJAVIII METHYLASE SUBUNIT"/>
    <property type="match status" value="1"/>
</dbReference>
<dbReference type="PANTHER" id="PTHR42933">
    <property type="entry name" value="SLR6095 PROTEIN"/>
    <property type="match status" value="1"/>
</dbReference>
<dbReference type="Pfam" id="PF02384">
    <property type="entry name" value="N6_Mtase"/>
    <property type="match status" value="1"/>
</dbReference>
<feature type="region of interest" description="Disordered" evidence="8">
    <location>
        <begin position="569"/>
        <end position="593"/>
    </location>
</feature>
<evidence type="ECO:0000313" key="11">
    <source>
        <dbReference type="EMBL" id="AAG06123.1"/>
    </source>
</evidence>
<evidence type="ECO:0000256" key="2">
    <source>
        <dbReference type="ARBA" id="ARBA00011900"/>
    </source>
</evidence>
<dbReference type="PhylomeDB" id="Q9I0A7"/>
<dbReference type="PaxDb" id="208964-PA2735"/>
<dbReference type="GeneID" id="882625"/>
<dbReference type="InParanoid" id="Q9I0A7"/>
<dbReference type="KEGG" id="pae:PA2735"/>
<dbReference type="RefSeq" id="WP_003114406.1">
    <property type="nucleotide sequence ID" value="NC_002516.2"/>
</dbReference>
<gene>
    <name evidence="11" type="ordered locus">PA2735</name>
</gene>
<dbReference type="STRING" id="208964.PA2735"/>
<dbReference type="GO" id="GO:0008170">
    <property type="term" value="F:N-methyltransferase activity"/>
    <property type="evidence" value="ECO:0000318"/>
    <property type="project" value="GO_Central"/>
</dbReference>
<evidence type="ECO:0000256" key="4">
    <source>
        <dbReference type="ARBA" id="ARBA00022679"/>
    </source>
</evidence>
<dbReference type="InterPro" id="IPR051537">
    <property type="entry name" value="DNA_Adenine_Mtase"/>
</dbReference>
<dbReference type="InterPro" id="IPR003356">
    <property type="entry name" value="DNA_methylase_A-5"/>
</dbReference>
<dbReference type="AlphaFoldDB" id="Q9I0A7"/>
<evidence type="ECO:0000259" key="10">
    <source>
        <dbReference type="Pfam" id="PF12161"/>
    </source>
</evidence>
<accession>Q9I0A7</accession>
<dbReference type="InterPro" id="IPR029063">
    <property type="entry name" value="SAM-dependent_MTases_sf"/>
</dbReference>
<keyword evidence="12" id="KW-1185">Reference proteome</keyword>
<keyword evidence="5" id="KW-0949">S-adenosyl-L-methionine</keyword>
<evidence type="ECO:0000256" key="8">
    <source>
        <dbReference type="SAM" id="MobiDB-lite"/>
    </source>
</evidence>
<evidence type="ECO:0000256" key="5">
    <source>
        <dbReference type="ARBA" id="ARBA00022691"/>
    </source>
</evidence>
<feature type="domain" description="DNA methylase adenine-specific" evidence="9">
    <location>
        <begin position="176"/>
        <end position="492"/>
    </location>
</feature>
<comment type="similarity">
    <text evidence="1">Belongs to the N(4)/N(6)-methyltransferase family.</text>
</comment>
<dbReference type="PseudoCAP" id="PA2735"/>
<dbReference type="GO" id="GO:0003677">
    <property type="term" value="F:DNA binding"/>
    <property type="evidence" value="ECO:0007669"/>
    <property type="project" value="InterPro"/>
</dbReference>
<evidence type="ECO:0000313" key="12">
    <source>
        <dbReference type="Proteomes" id="UP000002438"/>
    </source>
</evidence>
<feature type="domain" description="N6 adenine-specific DNA methyltransferase N-terminal" evidence="10">
    <location>
        <begin position="15"/>
        <end position="150"/>
    </location>
</feature>
<dbReference type="GO" id="GO:0009007">
    <property type="term" value="F:site-specific DNA-methyltransferase (adenine-specific) activity"/>
    <property type="evidence" value="ECO:0007669"/>
    <property type="project" value="UniProtKB-EC"/>
</dbReference>
<dbReference type="PROSITE" id="PS00092">
    <property type="entry name" value="N6_MTASE"/>
    <property type="match status" value="1"/>
</dbReference>
<dbReference type="GO" id="GO:0032259">
    <property type="term" value="P:methylation"/>
    <property type="evidence" value="ECO:0007669"/>
    <property type="project" value="UniProtKB-KW"/>
</dbReference>
<keyword evidence="6" id="KW-0680">Restriction system</keyword>
<name>Q9I0A7_PSEAE</name>
<evidence type="ECO:0000256" key="3">
    <source>
        <dbReference type="ARBA" id="ARBA00022603"/>
    </source>
</evidence>
<feature type="compositionally biased region" description="Basic and acidic residues" evidence="8">
    <location>
        <begin position="583"/>
        <end position="593"/>
    </location>
</feature>
<dbReference type="PIR" id="F83304">
    <property type="entry name" value="F83304"/>
</dbReference>
<dbReference type="FunCoup" id="Q9I0A7">
    <property type="interactions" value="309"/>
</dbReference>
<dbReference type="GO" id="GO:0009307">
    <property type="term" value="P:DNA restriction-modification system"/>
    <property type="evidence" value="ECO:0007669"/>
    <property type="project" value="UniProtKB-KW"/>
</dbReference>
<keyword evidence="3" id="KW-0489">Methyltransferase</keyword>
<sequence length="792" mass="89571">MQKRQQDQSQIKWVADFIWNIADDRLRDVYVRGKYRDVILPFTVLRRIDAVLEPTKQAVLERKKLLDSAKVANQNGALQAAAGQAFYNVSEFTLAKLKASAAGQRLREDFIAYLDGFSPNVQEVLTKFNFRNQIQKLVDAHILGYLIEDFLDPEVNLSPLPVKDADGRTKLPALDNHGMGTVFEELIRRFNEENNEEAGEHFTPRDVVQLMAKLLFLPVADRIESSTYSLYDGSCGTGGMLTVAEEALKELAEQHGKDVSIHLFGQEISDETYAICKADLLLKGEGAEAENIVGGADKSTLSADQFRSREFDFMISNPPYGKSWKTDLERMGGKKEFSDPRFIVNHGGDAEFKLITRSSDGQLMFQVNKLSKMKHDTALGSRIALVHNGSALFTGDAGQGESNIRRWVLENDWLEAIIALPLNIFYNTGIATYIWVLANKKAEHRKGRVQLIDASQWFAPLRRNLGKKNCELAEGDIRRILDLYLGEAQETDSSTDQSKWFDTQDFGYWKITVERPLRLKSQLKTSAIDTLRFASGDEELRTEIYAEHGDKLYTSFAKLKPEIEAWLKGGSEDDDDAEDGDEEGTHAKKAVPEKRRKRLLDATTWQRDKGLLDLALLAQKVLGDAVFDDHNVFRAEFDIAMKAHDKKLTAADKKAIFKAVSWRDDTAPPVVAKRHKLKASDAFIPSFDGRYFIETGKHREVVWYEPDADLRDTEQVPLKELGGIDAFFEREVLPHAPDAWIDGEKTQIGYEISFARYFYKPTPLRPLDDIRADILKLEQQTEGLLHKIVGTA</sequence>
<dbReference type="EMBL" id="AE004091">
    <property type="protein sequence ID" value="AAG06123.1"/>
    <property type="molecule type" value="Genomic_DNA"/>
</dbReference>
<dbReference type="SMR" id="Q9I0A7"/>
<proteinExistence type="inferred from homology"/>
<dbReference type="REBASE" id="4846">
    <property type="entry name" value="M.PaePAI"/>
</dbReference>
<dbReference type="Proteomes" id="UP000002438">
    <property type="component" value="Chromosome"/>
</dbReference>
<evidence type="ECO:0000256" key="6">
    <source>
        <dbReference type="ARBA" id="ARBA00022747"/>
    </source>
</evidence>
<dbReference type="RefSeq" id="NP_251425.1">
    <property type="nucleotide sequence ID" value="NC_002516.2"/>
</dbReference>
<dbReference type="SUPFAM" id="SSF53335">
    <property type="entry name" value="S-adenosyl-L-methionine-dependent methyltransferases"/>
    <property type="match status" value="1"/>
</dbReference>
<dbReference type="HOGENOM" id="CLU_012122_0_0_6"/>
<evidence type="ECO:0000256" key="7">
    <source>
        <dbReference type="ARBA" id="ARBA00047942"/>
    </source>
</evidence>
<feature type="compositionally biased region" description="Acidic residues" evidence="8">
    <location>
        <begin position="572"/>
        <end position="582"/>
    </location>
</feature>
<keyword evidence="4" id="KW-0808">Transferase</keyword>
<dbReference type="PRINTS" id="PR00507">
    <property type="entry name" value="N12N6MTFRASE"/>
</dbReference>
<dbReference type="Pfam" id="PF12161">
    <property type="entry name" value="HsdM_N"/>
    <property type="match status" value="1"/>
</dbReference>
<dbReference type="InterPro" id="IPR022749">
    <property type="entry name" value="D12N6_MeTrfase_N"/>
</dbReference>
<dbReference type="PATRIC" id="fig|208964.12.peg.2860"/>
<reference evidence="11 12" key="1">
    <citation type="journal article" date="2000" name="Nature">
        <title>Complete genome sequence of Pseudomonas aeruginosa PAO1, an opportunistic pathogen.</title>
        <authorList>
            <person name="Stover C.K."/>
            <person name="Pham X.Q."/>
            <person name="Erwin A.L."/>
            <person name="Mizoguchi S.D."/>
            <person name="Warrener P."/>
            <person name="Hickey M.J."/>
            <person name="Brinkman F.S."/>
            <person name="Hufnagle W.O."/>
            <person name="Kowalik D.J."/>
            <person name="Lagrou M."/>
            <person name="Garber R.L."/>
            <person name="Goltry L."/>
            <person name="Tolentino E."/>
            <person name="Westbrock-Wadman S."/>
            <person name="Yuan Y."/>
            <person name="Brody L.L."/>
            <person name="Coulter S.N."/>
            <person name="Folger K.R."/>
            <person name="Kas A."/>
            <person name="Larbig K."/>
            <person name="Lim R."/>
            <person name="Smith K."/>
            <person name="Spencer D."/>
            <person name="Wong G.K."/>
            <person name="Wu Z."/>
            <person name="Paulsen I.T."/>
            <person name="Reizer J."/>
            <person name="Saier M.H."/>
            <person name="Hancock R.E."/>
            <person name="Lory S."/>
            <person name="Olson M.V."/>
        </authorList>
    </citation>
    <scope>NUCLEOTIDE SEQUENCE [LARGE SCALE GENOMIC DNA]</scope>
    <source>
        <strain evidence="12">ATCC 15692 / DSM 22644 / CIP 104116 / JCM 14847 / LMG 12228 / 1C / PRS 101 / PAO1</strain>
    </source>
</reference>
<evidence type="ECO:0000259" key="9">
    <source>
        <dbReference type="Pfam" id="PF02384"/>
    </source>
</evidence>
<dbReference type="InterPro" id="IPR002052">
    <property type="entry name" value="DNA_methylase_N6_adenine_CS"/>
</dbReference>
<dbReference type="OrthoDB" id="9784823at2"/>
<organism evidence="11 12">
    <name type="scientific">Pseudomonas aeruginosa (strain ATCC 15692 / DSM 22644 / CIP 104116 / JCM 14847 / LMG 12228 / 1C / PRS 101 / PAO1)</name>
    <dbReference type="NCBI Taxonomy" id="208964"/>
    <lineage>
        <taxon>Bacteria</taxon>
        <taxon>Pseudomonadati</taxon>
        <taxon>Pseudomonadota</taxon>
        <taxon>Gammaproteobacteria</taxon>
        <taxon>Pseudomonadales</taxon>
        <taxon>Pseudomonadaceae</taxon>
        <taxon>Pseudomonas</taxon>
    </lineage>
</organism>
<dbReference type="EC" id="2.1.1.72" evidence="2"/>
<evidence type="ECO:0000256" key="1">
    <source>
        <dbReference type="ARBA" id="ARBA00006594"/>
    </source>
</evidence>
<protein>
    <recommendedName>
        <fullName evidence="2">site-specific DNA-methyltransferase (adenine-specific)</fullName>
        <ecNumber evidence="2">2.1.1.72</ecNumber>
    </recommendedName>
</protein>
<dbReference type="Gene3D" id="3.40.50.150">
    <property type="entry name" value="Vaccinia Virus protein VP39"/>
    <property type="match status" value="1"/>
</dbReference>
<comment type="catalytic activity">
    <reaction evidence="7">
        <text>a 2'-deoxyadenosine in DNA + S-adenosyl-L-methionine = an N(6)-methyl-2'-deoxyadenosine in DNA + S-adenosyl-L-homocysteine + H(+)</text>
        <dbReference type="Rhea" id="RHEA:15197"/>
        <dbReference type="Rhea" id="RHEA-COMP:12418"/>
        <dbReference type="Rhea" id="RHEA-COMP:12419"/>
        <dbReference type="ChEBI" id="CHEBI:15378"/>
        <dbReference type="ChEBI" id="CHEBI:57856"/>
        <dbReference type="ChEBI" id="CHEBI:59789"/>
        <dbReference type="ChEBI" id="CHEBI:90615"/>
        <dbReference type="ChEBI" id="CHEBI:90616"/>
        <dbReference type="EC" id="2.1.1.72"/>
    </reaction>
</comment>
<dbReference type="BioCyc" id="PAER208964:G1FZ6-2773-MONOMER"/>